<keyword evidence="4" id="KW-1185">Reference proteome</keyword>
<reference evidence="3" key="1">
    <citation type="journal article" date="2020" name="Stud. Mycol.">
        <title>101 Dothideomycetes genomes: a test case for predicting lifestyles and emergence of pathogens.</title>
        <authorList>
            <person name="Haridas S."/>
            <person name="Albert R."/>
            <person name="Binder M."/>
            <person name="Bloem J."/>
            <person name="Labutti K."/>
            <person name="Salamov A."/>
            <person name="Andreopoulos B."/>
            <person name="Baker S."/>
            <person name="Barry K."/>
            <person name="Bills G."/>
            <person name="Bluhm B."/>
            <person name="Cannon C."/>
            <person name="Castanera R."/>
            <person name="Culley D."/>
            <person name="Daum C."/>
            <person name="Ezra D."/>
            <person name="Gonzalez J."/>
            <person name="Henrissat B."/>
            <person name="Kuo A."/>
            <person name="Liang C."/>
            <person name="Lipzen A."/>
            <person name="Lutzoni F."/>
            <person name="Magnuson J."/>
            <person name="Mondo S."/>
            <person name="Nolan M."/>
            <person name="Ohm R."/>
            <person name="Pangilinan J."/>
            <person name="Park H.-J."/>
            <person name="Ramirez L."/>
            <person name="Alfaro M."/>
            <person name="Sun H."/>
            <person name="Tritt A."/>
            <person name="Yoshinaga Y."/>
            <person name="Zwiers L.-H."/>
            <person name="Turgeon B."/>
            <person name="Goodwin S."/>
            <person name="Spatafora J."/>
            <person name="Crous P."/>
            <person name="Grigoriev I."/>
        </authorList>
    </citation>
    <scope>NUCLEOTIDE SEQUENCE</scope>
    <source>
        <strain evidence="3">Tuck. ex Michener</strain>
    </source>
</reference>
<evidence type="ECO:0000313" key="3">
    <source>
        <dbReference type="EMBL" id="KAF2229428.1"/>
    </source>
</evidence>
<feature type="compositionally biased region" description="Polar residues" evidence="1">
    <location>
        <begin position="940"/>
        <end position="949"/>
    </location>
</feature>
<dbReference type="AlphaFoldDB" id="A0A6A6GV17"/>
<feature type="region of interest" description="Disordered" evidence="1">
    <location>
        <begin position="824"/>
        <end position="997"/>
    </location>
</feature>
<dbReference type="Proteomes" id="UP000800092">
    <property type="component" value="Unassembled WGS sequence"/>
</dbReference>
<dbReference type="EMBL" id="ML991864">
    <property type="protein sequence ID" value="KAF2229428.1"/>
    <property type="molecule type" value="Genomic_DNA"/>
</dbReference>
<name>A0A6A6GV17_VIRVR</name>
<evidence type="ECO:0000256" key="1">
    <source>
        <dbReference type="SAM" id="MobiDB-lite"/>
    </source>
</evidence>
<sequence length="1140" mass="122937">MGTPIDKTKRRMSALFSLSGGDPEQKLVIPQENGNRMSAAATSRGRSPVSAYESRASVSKLSKADRRVSSWGHSIVSHATPRSRASSMSKRPSLGTIDPAIDEPLPPPPPILGVAAPGSRASSPARSVAGSGTSSRPTTPHRQHPTPDPQGVPSVGLPIKEEKPKKGLFGRVKNKKKEESRGPVAWVIGHDGRVPYDISSLINGERVPELWDDNTNTFVYLYPRNSGRGPSFKIDSALYNASPVLARMAFGDLYNSHQDRRKASQELHSAPATPPRTPSGSQKYGSSSQGSRGSRHVSDMDNEGGDIHLYLPMKLSTDAAVPGAPESRPTPGDIETLVAIRNLFAFLVGQSLVATEKRPTMFAIFMAIADLLSINEFSNIDGSTFGEVAAASFDNYVEELQLADVRYSREKTIEGIVLGERMRSVLLYNEAFVHAIGKYDQIKSMGSPRWNLISPVTRNRMERAAMDLESRTKSIRRRLEDFDFTAIFAGVMNSRVADESKMVRFDQWKASFFSTRKFVMAYYKSKYGSWPPKASSKKNDLETSGLNRLVLKDIYNDMSALYDLLVDRTNLTTRTADVKPADEIEHDDEPTPRALRRVLAEYDQSTPPVQPPVPFDVPLLPTFLTTRPEYAGLQEKKQQKLRQKKLKDDEIAKLMRVARNQDSLPRLTTTQVDKKKTRTSSSQPFVSAFMHYELKSAHSHNLDEIHSLRAGQWIFMYVVLEALPMLVIDAPAVKHVRAVEYFLCEPPRSGVPWARESATVGTGKRTWYEVRGQSGGGGAVVSLPSDVVEHGVEGVYRRSHCWEMAAKWAAEEGRTELEMASKGVDMHEGEQQPLPTDAVGGAAPPPFYQAQAASQSGSPNRMSGFDFGGYVQGNESHLDLANLPPPPGWDDLSSMPTVSSPEALPGPHSSSYFPPPGASGPNSPHLSIPPPTGPGAGSGFSPNPNSRPISQFDPYSRPISQLDPYYSSTSPPPPHPAVAAATGGAPPSLPPLDTPLEIPHAPFAAEEAAYYSGVGGAGGSRSSSPIMRSQSPRGSIAGAAGAAPPGYRSASPMRVPVPGGGGAMTRGASPGPPRNMSPGPRAASVYEGDRRSVVGRSGRDRDSVVMLGLEALPLPQGIAPDGFAAPGSARGSVAGSRPQS</sequence>
<dbReference type="Pfam" id="PF26013">
    <property type="entry name" value="DUF8004"/>
    <property type="match status" value="1"/>
</dbReference>
<feature type="compositionally biased region" description="Low complexity" evidence="1">
    <location>
        <begin position="112"/>
        <end position="138"/>
    </location>
</feature>
<gene>
    <name evidence="3" type="ORF">EV356DRAFT_521122</name>
</gene>
<dbReference type="OrthoDB" id="5300331at2759"/>
<proteinExistence type="predicted"/>
<feature type="region of interest" description="Disordered" evidence="1">
    <location>
        <begin position="1117"/>
        <end position="1140"/>
    </location>
</feature>
<feature type="region of interest" description="Disordered" evidence="1">
    <location>
        <begin position="1014"/>
        <end position="1099"/>
    </location>
</feature>
<evidence type="ECO:0000259" key="2">
    <source>
        <dbReference type="Pfam" id="PF26013"/>
    </source>
</evidence>
<feature type="non-terminal residue" evidence="3">
    <location>
        <position position="1140"/>
    </location>
</feature>
<feature type="region of interest" description="Disordered" evidence="1">
    <location>
        <begin position="1"/>
        <end position="164"/>
    </location>
</feature>
<organism evidence="3 4">
    <name type="scientific">Viridothelium virens</name>
    <name type="common">Speckled blister lichen</name>
    <name type="synonym">Trypethelium virens</name>
    <dbReference type="NCBI Taxonomy" id="1048519"/>
    <lineage>
        <taxon>Eukaryota</taxon>
        <taxon>Fungi</taxon>
        <taxon>Dikarya</taxon>
        <taxon>Ascomycota</taxon>
        <taxon>Pezizomycotina</taxon>
        <taxon>Dothideomycetes</taxon>
        <taxon>Dothideomycetes incertae sedis</taxon>
        <taxon>Trypetheliales</taxon>
        <taxon>Trypetheliaceae</taxon>
        <taxon>Viridothelium</taxon>
    </lineage>
</organism>
<feature type="compositionally biased region" description="Low complexity" evidence="1">
    <location>
        <begin position="1020"/>
        <end position="1052"/>
    </location>
</feature>
<feature type="compositionally biased region" description="Polar residues" evidence="1">
    <location>
        <begin position="32"/>
        <end position="45"/>
    </location>
</feature>
<feature type="compositionally biased region" description="Low complexity" evidence="1">
    <location>
        <begin position="977"/>
        <end position="986"/>
    </location>
</feature>
<protein>
    <recommendedName>
        <fullName evidence="2">DUF8004 domain-containing protein</fullName>
    </recommendedName>
</protein>
<evidence type="ECO:0000313" key="4">
    <source>
        <dbReference type="Proteomes" id="UP000800092"/>
    </source>
</evidence>
<feature type="domain" description="DUF8004" evidence="2">
    <location>
        <begin position="391"/>
        <end position="484"/>
    </location>
</feature>
<accession>A0A6A6GV17</accession>
<feature type="compositionally biased region" description="Basic and acidic residues" evidence="1">
    <location>
        <begin position="1087"/>
        <end position="1099"/>
    </location>
</feature>
<feature type="compositionally biased region" description="Low complexity" evidence="1">
    <location>
        <begin position="279"/>
        <end position="292"/>
    </location>
</feature>
<dbReference type="PANTHER" id="PTHR39601">
    <property type="entry name" value="CHORIOGENIN HMINOR"/>
    <property type="match status" value="1"/>
</dbReference>
<feature type="region of interest" description="Disordered" evidence="1">
    <location>
        <begin position="258"/>
        <end position="301"/>
    </location>
</feature>
<dbReference type="PANTHER" id="PTHR39601:SF2">
    <property type="entry name" value="CHORIOGENIN HMINOR"/>
    <property type="match status" value="1"/>
</dbReference>
<dbReference type="InterPro" id="IPR058317">
    <property type="entry name" value="DUF8004"/>
</dbReference>